<dbReference type="AlphaFoldDB" id="A0A9W6J5I0"/>
<dbReference type="CDD" id="cd16441">
    <property type="entry name" value="beta_Kdo_transferase_KpsS"/>
    <property type="match status" value="1"/>
</dbReference>
<gene>
    <name evidence="1" type="ORF">GCM10017643_02280</name>
</gene>
<dbReference type="Pfam" id="PF05159">
    <property type="entry name" value="Capsule_synth"/>
    <property type="match status" value="1"/>
</dbReference>
<sequence>MSEAAMHRAARLDFGFPTWRAALPVPRMGGREADGAAVAAGGFAGRCFLFLQGPASPFGIRLARALSRRGARIVKVHLCGGDVVFWPGRARLYRGRPEQWPAHVERLMAEEAVTDLVLFGDCRPYHVPAVGAARARGLRLHLLEEGYVRPGWITCEPHGVNDHSDLPRSPGAVLAAAAGVAAPQEGAPFAEPFARRALWDIAWQVGQAALVPLFPRYRRHTLVHPVVDYAGWVVRWLTGAGAARRDRAARASLGGGAPCFLLPLQLEGDYQMRVHSRFRSVEEVVRLVLASFARAAPEEARLVVKRHPYDTSLPATRRMVARVADELGIRARLVFIEGGDIEALVARSAGVVLVNSTTALSALRQGRPLKVLGRATYDMPGLAHQGTLDAFWREAAPPDPALVRAYRRLVLARTQVAGGFFAPASIDRAVEGLLARMATREVLAA</sequence>
<dbReference type="GO" id="GO:0000271">
    <property type="term" value="P:polysaccharide biosynthetic process"/>
    <property type="evidence" value="ECO:0007669"/>
    <property type="project" value="InterPro"/>
</dbReference>
<dbReference type="GO" id="GO:0015774">
    <property type="term" value="P:polysaccharide transport"/>
    <property type="evidence" value="ECO:0007669"/>
    <property type="project" value="InterPro"/>
</dbReference>
<dbReference type="Proteomes" id="UP001143370">
    <property type="component" value="Unassembled WGS sequence"/>
</dbReference>
<evidence type="ECO:0000313" key="1">
    <source>
        <dbReference type="EMBL" id="GLK70113.1"/>
    </source>
</evidence>
<dbReference type="InterPro" id="IPR007833">
    <property type="entry name" value="Capsule_polysaccharide_synth"/>
</dbReference>
<comment type="caution">
    <text evidence="1">The sequence shown here is derived from an EMBL/GenBank/DDBJ whole genome shotgun (WGS) entry which is preliminary data.</text>
</comment>
<keyword evidence="2" id="KW-1185">Reference proteome</keyword>
<evidence type="ECO:0000313" key="2">
    <source>
        <dbReference type="Proteomes" id="UP001143370"/>
    </source>
</evidence>
<reference evidence="1" key="2">
    <citation type="submission" date="2023-01" db="EMBL/GenBank/DDBJ databases">
        <authorList>
            <person name="Sun Q."/>
            <person name="Evtushenko L."/>
        </authorList>
    </citation>
    <scope>NUCLEOTIDE SEQUENCE</scope>
    <source>
        <strain evidence="1">VKM B-2484</strain>
    </source>
</reference>
<name>A0A9W6J5I0_9HYPH</name>
<accession>A0A9W6J5I0</accession>
<proteinExistence type="predicted"/>
<organism evidence="1 2">
    <name type="scientific">Ancylobacter dichloromethanicus</name>
    <dbReference type="NCBI Taxonomy" id="518825"/>
    <lineage>
        <taxon>Bacteria</taxon>
        <taxon>Pseudomonadati</taxon>
        <taxon>Pseudomonadota</taxon>
        <taxon>Alphaproteobacteria</taxon>
        <taxon>Hyphomicrobiales</taxon>
        <taxon>Xanthobacteraceae</taxon>
        <taxon>Ancylobacter</taxon>
    </lineage>
</organism>
<protein>
    <submittedName>
        <fullName evidence="1">Capsular polysaccharide biosynthesis protein</fullName>
    </submittedName>
</protein>
<reference evidence="1" key="1">
    <citation type="journal article" date="2014" name="Int. J. Syst. Evol. Microbiol.">
        <title>Complete genome sequence of Corynebacterium casei LMG S-19264T (=DSM 44701T), isolated from a smear-ripened cheese.</title>
        <authorList>
            <consortium name="US DOE Joint Genome Institute (JGI-PGF)"/>
            <person name="Walter F."/>
            <person name="Albersmeier A."/>
            <person name="Kalinowski J."/>
            <person name="Ruckert C."/>
        </authorList>
    </citation>
    <scope>NUCLEOTIDE SEQUENCE</scope>
    <source>
        <strain evidence="1">VKM B-2484</strain>
    </source>
</reference>
<dbReference type="EMBL" id="BSFJ01000001">
    <property type="protein sequence ID" value="GLK70113.1"/>
    <property type="molecule type" value="Genomic_DNA"/>
</dbReference>